<keyword evidence="2" id="KW-1185">Reference proteome</keyword>
<accession>A0A4C1XYU2</accession>
<dbReference type="Proteomes" id="UP000299102">
    <property type="component" value="Unassembled WGS sequence"/>
</dbReference>
<protein>
    <submittedName>
        <fullName evidence="1">Uncharacterized protein</fullName>
    </submittedName>
</protein>
<proteinExistence type="predicted"/>
<name>A0A4C1XYU2_EUMVA</name>
<dbReference type="AlphaFoldDB" id="A0A4C1XYU2"/>
<sequence>MVTDACVHLQSQKSHQCVAGVLGGNRISNGRDRAGGRGSGGYQNPHSLDEAKLLPHVHILLRRERGIKFSPESQPLSVAEMYAYLHFQSSFFGRMFETTCQLVLFLRLVRS</sequence>
<gene>
    <name evidence="1" type="ORF">EVAR_49855_1</name>
</gene>
<evidence type="ECO:0000313" key="2">
    <source>
        <dbReference type="Proteomes" id="UP000299102"/>
    </source>
</evidence>
<evidence type="ECO:0000313" key="1">
    <source>
        <dbReference type="EMBL" id="GBP67489.1"/>
    </source>
</evidence>
<comment type="caution">
    <text evidence="1">The sequence shown here is derived from an EMBL/GenBank/DDBJ whole genome shotgun (WGS) entry which is preliminary data.</text>
</comment>
<organism evidence="1 2">
    <name type="scientific">Eumeta variegata</name>
    <name type="common">Bagworm moth</name>
    <name type="synonym">Eumeta japonica</name>
    <dbReference type="NCBI Taxonomy" id="151549"/>
    <lineage>
        <taxon>Eukaryota</taxon>
        <taxon>Metazoa</taxon>
        <taxon>Ecdysozoa</taxon>
        <taxon>Arthropoda</taxon>
        <taxon>Hexapoda</taxon>
        <taxon>Insecta</taxon>
        <taxon>Pterygota</taxon>
        <taxon>Neoptera</taxon>
        <taxon>Endopterygota</taxon>
        <taxon>Lepidoptera</taxon>
        <taxon>Glossata</taxon>
        <taxon>Ditrysia</taxon>
        <taxon>Tineoidea</taxon>
        <taxon>Psychidae</taxon>
        <taxon>Oiketicinae</taxon>
        <taxon>Eumeta</taxon>
    </lineage>
</organism>
<reference evidence="1 2" key="1">
    <citation type="journal article" date="2019" name="Commun. Biol.">
        <title>The bagworm genome reveals a unique fibroin gene that provides high tensile strength.</title>
        <authorList>
            <person name="Kono N."/>
            <person name="Nakamura H."/>
            <person name="Ohtoshi R."/>
            <person name="Tomita M."/>
            <person name="Numata K."/>
            <person name="Arakawa K."/>
        </authorList>
    </citation>
    <scope>NUCLEOTIDE SEQUENCE [LARGE SCALE GENOMIC DNA]</scope>
</reference>
<dbReference type="EMBL" id="BGZK01000985">
    <property type="protein sequence ID" value="GBP67489.1"/>
    <property type="molecule type" value="Genomic_DNA"/>
</dbReference>